<gene>
    <name evidence="1" type="ORF">J5Y03_01870</name>
</gene>
<dbReference type="EMBL" id="JAGIYQ010000001">
    <property type="protein sequence ID" value="MBP0723928.1"/>
    <property type="molecule type" value="Genomic_DNA"/>
</dbReference>
<sequence length="162" mass="18952">MNGKRSNNDEPIKREFAILIKELEQIKHKKEKAMEMFEDDIITKAELLQRLLKINQLIEQTEFRLQPIKLSMQSLKLHNINEALIKEVMSNFHKAFKKSITQEQQKHLITLLIKEITINKDREIDSIQIQFNNAVLNYFTGQGVDKSSVDDLSAPFLITFNI</sequence>
<reference evidence="1" key="1">
    <citation type="submission" date="2021-04" db="EMBL/GenBank/DDBJ databases">
        <title>Genome seq and assembly of Bacillus sp.</title>
        <authorList>
            <person name="Chhetri G."/>
        </authorList>
    </citation>
    <scope>NUCLEOTIDE SEQUENCE</scope>
    <source>
        <strain evidence="1">RG28</strain>
    </source>
</reference>
<keyword evidence="2" id="KW-1185">Reference proteome</keyword>
<comment type="caution">
    <text evidence="1">The sequence shown here is derived from an EMBL/GenBank/DDBJ whole genome shotgun (WGS) entry which is preliminary data.</text>
</comment>
<organism evidence="1 2">
    <name type="scientific">Gottfriedia endophytica</name>
    <dbReference type="NCBI Taxonomy" id="2820819"/>
    <lineage>
        <taxon>Bacteria</taxon>
        <taxon>Bacillati</taxon>
        <taxon>Bacillota</taxon>
        <taxon>Bacilli</taxon>
        <taxon>Bacillales</taxon>
        <taxon>Bacillaceae</taxon>
        <taxon>Gottfriedia</taxon>
    </lineage>
</organism>
<evidence type="ECO:0000313" key="1">
    <source>
        <dbReference type="EMBL" id="MBP0723928.1"/>
    </source>
</evidence>
<dbReference type="Proteomes" id="UP000682134">
    <property type="component" value="Unassembled WGS sequence"/>
</dbReference>
<name>A0A940NS72_9BACI</name>
<accession>A0A940NS72</accession>
<evidence type="ECO:0000313" key="2">
    <source>
        <dbReference type="Proteomes" id="UP000682134"/>
    </source>
</evidence>
<dbReference type="AlphaFoldDB" id="A0A940NS72"/>
<proteinExistence type="predicted"/>
<protein>
    <submittedName>
        <fullName evidence="1">Uncharacterized protein</fullName>
    </submittedName>
</protein>
<dbReference type="RefSeq" id="WP_209401849.1">
    <property type="nucleotide sequence ID" value="NZ_JAGIYQ010000001.1"/>
</dbReference>